<accession>X1VD09</accession>
<evidence type="ECO:0000313" key="1">
    <source>
        <dbReference type="EMBL" id="GAJ15272.1"/>
    </source>
</evidence>
<gene>
    <name evidence="1" type="ORF">S12H4_42620</name>
</gene>
<dbReference type="EMBL" id="BARW01026100">
    <property type="protein sequence ID" value="GAJ15272.1"/>
    <property type="molecule type" value="Genomic_DNA"/>
</dbReference>
<reference evidence="1" key="1">
    <citation type="journal article" date="2014" name="Front. Microbiol.">
        <title>High frequency of phylogenetically diverse reductive dehalogenase-homologous genes in deep subseafloor sedimentary metagenomes.</title>
        <authorList>
            <person name="Kawai M."/>
            <person name="Futagami T."/>
            <person name="Toyoda A."/>
            <person name="Takaki Y."/>
            <person name="Nishi S."/>
            <person name="Hori S."/>
            <person name="Arai W."/>
            <person name="Tsubouchi T."/>
            <person name="Morono Y."/>
            <person name="Uchiyama I."/>
            <person name="Ito T."/>
            <person name="Fujiyama A."/>
            <person name="Inagaki F."/>
            <person name="Takami H."/>
        </authorList>
    </citation>
    <scope>NUCLEOTIDE SEQUENCE</scope>
    <source>
        <strain evidence="1">Expedition CK06-06</strain>
    </source>
</reference>
<proteinExistence type="predicted"/>
<protein>
    <submittedName>
        <fullName evidence="1">Uncharacterized protein</fullName>
    </submittedName>
</protein>
<sequence length="128" mass="15496">MIKKERLNKNFLNEFQDYDFSKIKENKIFLVGSMRFKDYFIKIESILQINYKKLVEICSVDGLLNKERFSVEEWDKLQEIALRKLHDQDAILVLDVNKYIGDQSKEEIEYFQVKLKKPVYYFSKLKLI</sequence>
<dbReference type="AlphaFoldDB" id="X1VD09"/>
<organism evidence="1">
    <name type="scientific">marine sediment metagenome</name>
    <dbReference type="NCBI Taxonomy" id="412755"/>
    <lineage>
        <taxon>unclassified sequences</taxon>
        <taxon>metagenomes</taxon>
        <taxon>ecological metagenomes</taxon>
    </lineage>
</organism>
<name>X1VD09_9ZZZZ</name>
<comment type="caution">
    <text evidence="1">The sequence shown here is derived from an EMBL/GenBank/DDBJ whole genome shotgun (WGS) entry which is preliminary data.</text>
</comment>